<proteinExistence type="predicted"/>
<dbReference type="Proteomes" id="UP000076858">
    <property type="component" value="Unassembled WGS sequence"/>
</dbReference>
<evidence type="ECO:0000313" key="2">
    <source>
        <dbReference type="Proteomes" id="UP000076858"/>
    </source>
</evidence>
<protein>
    <submittedName>
        <fullName evidence="1">Uncharacterized protein</fullName>
    </submittedName>
</protein>
<evidence type="ECO:0000313" key="1">
    <source>
        <dbReference type="EMBL" id="KZS06136.1"/>
    </source>
</evidence>
<reference evidence="1 2" key="1">
    <citation type="submission" date="2016-03" db="EMBL/GenBank/DDBJ databases">
        <title>EvidentialGene: Evidence-directed Construction of Genes on Genomes.</title>
        <authorList>
            <person name="Gilbert D.G."/>
            <person name="Choi J.-H."/>
            <person name="Mockaitis K."/>
            <person name="Colbourne J."/>
            <person name="Pfrender M."/>
        </authorList>
    </citation>
    <scope>NUCLEOTIDE SEQUENCE [LARGE SCALE GENOMIC DNA]</scope>
    <source>
        <strain evidence="1 2">Xinb3</strain>
        <tissue evidence="1">Complete organism</tissue>
    </source>
</reference>
<dbReference type="AlphaFoldDB" id="A0A164NPM7"/>
<name>A0A164NPM7_9CRUS</name>
<organism evidence="1 2">
    <name type="scientific">Daphnia magna</name>
    <dbReference type="NCBI Taxonomy" id="35525"/>
    <lineage>
        <taxon>Eukaryota</taxon>
        <taxon>Metazoa</taxon>
        <taxon>Ecdysozoa</taxon>
        <taxon>Arthropoda</taxon>
        <taxon>Crustacea</taxon>
        <taxon>Branchiopoda</taxon>
        <taxon>Diplostraca</taxon>
        <taxon>Cladocera</taxon>
        <taxon>Anomopoda</taxon>
        <taxon>Daphniidae</taxon>
        <taxon>Daphnia</taxon>
    </lineage>
</organism>
<comment type="caution">
    <text evidence="1">The sequence shown here is derived from an EMBL/GenBank/DDBJ whole genome shotgun (WGS) entry which is preliminary data.</text>
</comment>
<sequence>MDVSLCVSKVFSNLDVTEESWNGLIKKGHEVDAKTKLFHFKIGNQNCWSIKISIIK</sequence>
<accession>A0A164NPM7</accession>
<gene>
    <name evidence="1" type="ORF">APZ42_030642</name>
</gene>
<keyword evidence="2" id="KW-1185">Reference proteome</keyword>
<dbReference type="EMBL" id="LRGB01002849">
    <property type="protein sequence ID" value="KZS06136.1"/>
    <property type="molecule type" value="Genomic_DNA"/>
</dbReference>